<dbReference type="PANTHER" id="PTHR42879">
    <property type="entry name" value="3-OXOACYL-(ACYL-CARRIER-PROTEIN) REDUCTASE"/>
    <property type="match status" value="1"/>
</dbReference>
<evidence type="ECO:0000313" key="2">
    <source>
        <dbReference type="EMBL" id="MXR50332.1"/>
    </source>
</evidence>
<dbReference type="OrthoDB" id="35501at2157"/>
<accession>A0A6B0T4V9</accession>
<evidence type="ECO:0000313" key="3">
    <source>
        <dbReference type="Proteomes" id="UP000466535"/>
    </source>
</evidence>
<dbReference type="SUPFAM" id="SSF51735">
    <property type="entry name" value="NAD(P)-binding Rossmann-fold domains"/>
    <property type="match status" value="1"/>
</dbReference>
<evidence type="ECO:0000256" key="1">
    <source>
        <dbReference type="ARBA" id="ARBA00006484"/>
    </source>
</evidence>
<dbReference type="PRINTS" id="PR00081">
    <property type="entry name" value="GDHRDH"/>
</dbReference>
<proteinExistence type="inferred from homology"/>
<dbReference type="PANTHER" id="PTHR42879:SF6">
    <property type="entry name" value="NADPH-DEPENDENT REDUCTASE BACG"/>
    <property type="match status" value="1"/>
</dbReference>
<gene>
    <name evidence="2" type="ORF">GRX03_01740</name>
</gene>
<dbReference type="Proteomes" id="UP000466535">
    <property type="component" value="Unassembled WGS sequence"/>
</dbReference>
<dbReference type="InterPro" id="IPR036291">
    <property type="entry name" value="NAD(P)-bd_dom_sf"/>
</dbReference>
<comment type="caution">
    <text evidence="2">The sequence shown here is derived from an EMBL/GenBank/DDBJ whole genome shotgun (WGS) entry which is preliminary data.</text>
</comment>
<dbReference type="InterPro" id="IPR002347">
    <property type="entry name" value="SDR_fam"/>
</dbReference>
<comment type="similarity">
    <text evidence="1">Belongs to the short-chain dehydrogenases/reductases (SDR) family.</text>
</comment>
<protein>
    <submittedName>
        <fullName evidence="2">SDR family oxidoreductase</fullName>
    </submittedName>
</protein>
<keyword evidence="3" id="KW-1185">Reference proteome</keyword>
<name>A0A6B0T4V9_9EURY</name>
<dbReference type="RefSeq" id="WP_159762473.1">
    <property type="nucleotide sequence ID" value="NZ_WUUT01000001.1"/>
</dbReference>
<reference evidence="2 3" key="1">
    <citation type="submission" date="2019-12" db="EMBL/GenBank/DDBJ databases">
        <title>Isolation and characterization of three novel carbon monoxide-oxidizing members of Halobacteria from salione crusts and soils.</title>
        <authorList>
            <person name="Myers M.R."/>
            <person name="King G.M."/>
        </authorList>
    </citation>
    <scope>NUCLEOTIDE SEQUENCE [LARGE SCALE GENOMIC DNA]</scope>
    <source>
        <strain evidence="2 3">WSH3</strain>
    </source>
</reference>
<dbReference type="Pfam" id="PF13561">
    <property type="entry name" value="adh_short_C2"/>
    <property type="match status" value="1"/>
</dbReference>
<dbReference type="Gene3D" id="3.40.50.720">
    <property type="entry name" value="NAD(P)-binding Rossmann-like Domain"/>
    <property type="match status" value="1"/>
</dbReference>
<organism evidence="2 3">
    <name type="scientific">Halovenus carboxidivorans</name>
    <dbReference type="NCBI Taxonomy" id="2692199"/>
    <lineage>
        <taxon>Archaea</taxon>
        <taxon>Methanobacteriati</taxon>
        <taxon>Methanobacteriota</taxon>
        <taxon>Stenosarchaea group</taxon>
        <taxon>Halobacteria</taxon>
        <taxon>Halobacteriales</taxon>
        <taxon>Haloarculaceae</taxon>
        <taxon>Halovenus</taxon>
    </lineage>
</organism>
<sequence length="261" mass="27337">MDLGIDGNTALCTAASSGLGLASATALAAEGADVAVCGRTTANLETAERQLREAGDGDVLAVEADITDPDHVSAFVEETAEELGGIDHVVTSAGGPPSGPFSSMDDDDWYDAYDLLVMSAVWTLRESRPYLEESDAGTAVAITSRSVREVIDGLVLSNSVRRAVIGLVKTLSREFAPEVRVNAVLPGAHETSRIENLIEAAVERGEFEDYEAGYEDWAADVPLDRIGEPGELGDVVAFLSSERASYVTGAAVPVDGGSMRS</sequence>
<dbReference type="AlphaFoldDB" id="A0A6B0T4V9"/>
<dbReference type="InterPro" id="IPR050259">
    <property type="entry name" value="SDR"/>
</dbReference>
<dbReference type="EMBL" id="WUUT01000001">
    <property type="protein sequence ID" value="MXR50332.1"/>
    <property type="molecule type" value="Genomic_DNA"/>
</dbReference>